<dbReference type="AlphaFoldDB" id="X1KMF9"/>
<evidence type="ECO:0008006" key="2">
    <source>
        <dbReference type="Google" id="ProtNLM"/>
    </source>
</evidence>
<organism evidence="1">
    <name type="scientific">marine sediment metagenome</name>
    <dbReference type="NCBI Taxonomy" id="412755"/>
    <lineage>
        <taxon>unclassified sequences</taxon>
        <taxon>metagenomes</taxon>
        <taxon>ecological metagenomes</taxon>
    </lineage>
</organism>
<dbReference type="InterPro" id="IPR029044">
    <property type="entry name" value="Nucleotide-diphossugar_trans"/>
</dbReference>
<protein>
    <recommendedName>
        <fullName evidence="2">Glycosyltransferase 2-like domain-containing protein</fullName>
    </recommendedName>
</protein>
<dbReference type="EMBL" id="BARV01001047">
    <property type="protein sequence ID" value="GAH91319.1"/>
    <property type="molecule type" value="Genomic_DNA"/>
</dbReference>
<evidence type="ECO:0000313" key="1">
    <source>
        <dbReference type="EMBL" id="GAH91319.1"/>
    </source>
</evidence>
<proteinExistence type="predicted"/>
<gene>
    <name evidence="1" type="ORF">S06H3_03272</name>
</gene>
<accession>X1KMF9</accession>
<reference evidence="1" key="1">
    <citation type="journal article" date="2014" name="Front. Microbiol.">
        <title>High frequency of phylogenetically diverse reductive dehalogenase-homologous genes in deep subseafloor sedimentary metagenomes.</title>
        <authorList>
            <person name="Kawai M."/>
            <person name="Futagami T."/>
            <person name="Toyoda A."/>
            <person name="Takaki Y."/>
            <person name="Nishi S."/>
            <person name="Hori S."/>
            <person name="Arai W."/>
            <person name="Tsubouchi T."/>
            <person name="Morono Y."/>
            <person name="Uchiyama I."/>
            <person name="Ito T."/>
            <person name="Fujiyama A."/>
            <person name="Inagaki F."/>
            <person name="Takami H."/>
        </authorList>
    </citation>
    <scope>NUCLEOTIDE SEQUENCE</scope>
    <source>
        <strain evidence="1">Expedition CK06-06</strain>
    </source>
</reference>
<comment type="caution">
    <text evidence="1">The sequence shown here is derived from an EMBL/GenBank/DDBJ whole genome shotgun (WGS) entry which is preliminary data.</text>
</comment>
<dbReference type="SUPFAM" id="SSF53448">
    <property type="entry name" value="Nucleotide-diphospho-sugar transferases"/>
    <property type="match status" value="1"/>
</dbReference>
<sequence>MSPVLDLIKNYWTKNIQKADQEFFKRNLNGRYISHIGTGNFAIRSSTMKRLMFDSNTEGLEDFELCLRLKGIAKIRFFPTIKVGHHHPSSFQKYVKNSFQRGYWVKKIFEKHKKNIDIEKEPMFESLSFKNFLFFPFWMILQFIKRPIGEAYFTLVSEVSWRAGILWAILF</sequence>
<dbReference type="Gene3D" id="3.90.550.10">
    <property type="entry name" value="Spore Coat Polysaccharide Biosynthesis Protein SpsA, Chain A"/>
    <property type="match status" value="1"/>
</dbReference>
<name>X1KMF9_9ZZZZ</name>